<reference evidence="1 2" key="1">
    <citation type="submission" date="2019-02" db="EMBL/GenBank/DDBJ databases">
        <title>Deep-cultivation of Planctomycetes and their phenomic and genomic characterization uncovers novel biology.</title>
        <authorList>
            <person name="Wiegand S."/>
            <person name="Jogler M."/>
            <person name="Boedeker C."/>
            <person name="Pinto D."/>
            <person name="Vollmers J."/>
            <person name="Rivas-Marin E."/>
            <person name="Kohn T."/>
            <person name="Peeters S.H."/>
            <person name="Heuer A."/>
            <person name="Rast P."/>
            <person name="Oberbeckmann S."/>
            <person name="Bunk B."/>
            <person name="Jeske O."/>
            <person name="Meyerdierks A."/>
            <person name="Storesund J.E."/>
            <person name="Kallscheuer N."/>
            <person name="Luecker S."/>
            <person name="Lage O.M."/>
            <person name="Pohl T."/>
            <person name="Merkel B.J."/>
            <person name="Hornburger P."/>
            <person name="Mueller R.-W."/>
            <person name="Bruemmer F."/>
            <person name="Labrenz M."/>
            <person name="Spormann A.M."/>
            <person name="Op den Camp H."/>
            <person name="Overmann J."/>
            <person name="Amann R."/>
            <person name="Jetten M.S.M."/>
            <person name="Mascher T."/>
            <person name="Medema M.H."/>
            <person name="Devos D.P."/>
            <person name="Kaster A.-K."/>
            <person name="Ovreas L."/>
            <person name="Rohde M."/>
            <person name="Galperin M.Y."/>
            <person name="Jogler C."/>
        </authorList>
    </citation>
    <scope>NUCLEOTIDE SEQUENCE [LARGE SCALE GENOMIC DNA]</scope>
    <source>
        <strain evidence="1 2">K22_7</strain>
    </source>
</reference>
<accession>A0A517NBF1</accession>
<dbReference type="EMBL" id="CP036525">
    <property type="protein sequence ID" value="QDT04465.1"/>
    <property type="molecule type" value="Genomic_DNA"/>
</dbReference>
<dbReference type="RefSeq" id="WP_145170087.1">
    <property type="nucleotide sequence ID" value="NZ_CP036525.1"/>
</dbReference>
<dbReference type="AlphaFoldDB" id="A0A517NBF1"/>
<name>A0A517NBF1_9BACT</name>
<keyword evidence="2" id="KW-1185">Reference proteome</keyword>
<dbReference type="Proteomes" id="UP000318538">
    <property type="component" value="Chromosome"/>
</dbReference>
<sequence length="114" mass="12873">MIARHRALALLSECTGETLWPVAYCLDRGVPQVWIDQLADSFESGFDHDRNTIYRSESDFQQGQATNQFHGIRDVDLAVMIGRHLGVDVDRLQQTALGRSALVDRIRESIMDGE</sequence>
<evidence type="ECO:0000313" key="1">
    <source>
        <dbReference type="EMBL" id="QDT04465.1"/>
    </source>
</evidence>
<dbReference type="OrthoDB" id="292234at2"/>
<proteinExistence type="predicted"/>
<gene>
    <name evidence="1" type="ORF">K227x_28560</name>
</gene>
<evidence type="ECO:0000313" key="2">
    <source>
        <dbReference type="Proteomes" id="UP000318538"/>
    </source>
</evidence>
<organism evidence="1 2">
    <name type="scientific">Rubripirellula lacrimiformis</name>
    <dbReference type="NCBI Taxonomy" id="1930273"/>
    <lineage>
        <taxon>Bacteria</taxon>
        <taxon>Pseudomonadati</taxon>
        <taxon>Planctomycetota</taxon>
        <taxon>Planctomycetia</taxon>
        <taxon>Pirellulales</taxon>
        <taxon>Pirellulaceae</taxon>
        <taxon>Rubripirellula</taxon>
    </lineage>
</organism>
<dbReference type="KEGG" id="rlc:K227x_28560"/>
<protein>
    <submittedName>
        <fullName evidence="1">Uncharacterized protein</fullName>
    </submittedName>
</protein>